<evidence type="ECO:0000259" key="1">
    <source>
        <dbReference type="Pfam" id="PF03101"/>
    </source>
</evidence>
<dbReference type="Pfam" id="PF03101">
    <property type="entry name" value="FAR1"/>
    <property type="match status" value="1"/>
</dbReference>
<feature type="domain" description="FAR1" evidence="1">
    <location>
        <begin position="95"/>
        <end position="179"/>
    </location>
</feature>
<evidence type="ECO:0000313" key="3">
    <source>
        <dbReference type="Proteomes" id="UP000289738"/>
    </source>
</evidence>
<keyword evidence="3" id="KW-1185">Reference proteome</keyword>
<comment type="caution">
    <text evidence="2">The sequence shown here is derived from an EMBL/GenBank/DDBJ whole genome shotgun (WGS) entry which is preliminary data.</text>
</comment>
<dbReference type="AlphaFoldDB" id="A0A445DYJ9"/>
<protein>
    <recommendedName>
        <fullName evidence="1">FAR1 domain-containing protein</fullName>
    </recommendedName>
</protein>
<sequence length="199" mass="22776">MSLSLKDIGYSGFHQLASTGGHLIHVQSLARLIRPVLRLCGVGFRLGLGIQMATINLEDVLYTRSDDGVDYGDVASLSDDNILRKVLLTEENAYDFYQKFGRFHGFGICKGNMFKDGGENLIRQRFFCNRKGLRHRKHYNRVDRKMPHKLETMTNCEARMSNNIWRVKKVITKHNHVLTHHGMVQLIPNFQSMTEAAKA</sequence>
<proteinExistence type="predicted"/>
<dbReference type="InterPro" id="IPR004330">
    <property type="entry name" value="FAR1_DNA_bnd_dom"/>
</dbReference>
<name>A0A445DYJ9_ARAHY</name>
<reference evidence="2 3" key="1">
    <citation type="submission" date="2019-01" db="EMBL/GenBank/DDBJ databases">
        <title>Sequencing of cultivated peanut Arachis hypogaea provides insights into genome evolution and oil improvement.</title>
        <authorList>
            <person name="Chen X."/>
        </authorList>
    </citation>
    <scope>NUCLEOTIDE SEQUENCE [LARGE SCALE GENOMIC DNA]</scope>
    <source>
        <strain evidence="3">cv. Fuhuasheng</strain>
        <tissue evidence="2">Leaves</tissue>
    </source>
</reference>
<gene>
    <name evidence="2" type="ORF">Ahy_A03g014696</name>
</gene>
<dbReference type="Proteomes" id="UP000289738">
    <property type="component" value="Chromosome A03"/>
</dbReference>
<organism evidence="2 3">
    <name type="scientific">Arachis hypogaea</name>
    <name type="common">Peanut</name>
    <dbReference type="NCBI Taxonomy" id="3818"/>
    <lineage>
        <taxon>Eukaryota</taxon>
        <taxon>Viridiplantae</taxon>
        <taxon>Streptophyta</taxon>
        <taxon>Embryophyta</taxon>
        <taxon>Tracheophyta</taxon>
        <taxon>Spermatophyta</taxon>
        <taxon>Magnoliopsida</taxon>
        <taxon>eudicotyledons</taxon>
        <taxon>Gunneridae</taxon>
        <taxon>Pentapetalae</taxon>
        <taxon>rosids</taxon>
        <taxon>fabids</taxon>
        <taxon>Fabales</taxon>
        <taxon>Fabaceae</taxon>
        <taxon>Papilionoideae</taxon>
        <taxon>50 kb inversion clade</taxon>
        <taxon>dalbergioids sensu lato</taxon>
        <taxon>Dalbergieae</taxon>
        <taxon>Pterocarpus clade</taxon>
        <taxon>Arachis</taxon>
    </lineage>
</organism>
<evidence type="ECO:0000313" key="2">
    <source>
        <dbReference type="EMBL" id="RYR68216.1"/>
    </source>
</evidence>
<dbReference type="EMBL" id="SDMP01000003">
    <property type="protein sequence ID" value="RYR68216.1"/>
    <property type="molecule type" value="Genomic_DNA"/>
</dbReference>
<dbReference type="PANTHER" id="PTHR46328">
    <property type="entry name" value="FAR-RED IMPAIRED RESPONSIVE (FAR1) FAMILY PROTEIN-RELATED"/>
    <property type="match status" value="1"/>
</dbReference>
<accession>A0A445DYJ9</accession>
<dbReference type="PANTHER" id="PTHR46328:SF33">
    <property type="entry name" value="FAR1 DNA-BINDING DOMAIN PROTEIN"/>
    <property type="match status" value="1"/>
</dbReference>